<reference evidence="7 8" key="2">
    <citation type="submission" date="2016-08" db="EMBL/GenBank/DDBJ databases">
        <title>Pervasive Adenine N6-methylation of Active Genes in Fungi.</title>
        <authorList>
            <consortium name="DOE Joint Genome Institute"/>
            <person name="Mondo S.J."/>
            <person name="Dannebaum R.O."/>
            <person name="Kuo R.C."/>
            <person name="Labutti K."/>
            <person name="Haridas S."/>
            <person name="Kuo A."/>
            <person name="Salamov A."/>
            <person name="Ahrendt S.R."/>
            <person name="Lipzen A."/>
            <person name="Sullivan W."/>
            <person name="Andreopoulos W.B."/>
            <person name="Clum A."/>
            <person name="Lindquist E."/>
            <person name="Daum C."/>
            <person name="Ramamoorthy G.K."/>
            <person name="Gryganskyi A."/>
            <person name="Culley D."/>
            <person name="Magnuson J.K."/>
            <person name="James T.Y."/>
            <person name="O'Malley M.A."/>
            <person name="Stajich J.E."/>
            <person name="Spatafora J.W."/>
            <person name="Visel A."/>
            <person name="Grigoriev I.V."/>
        </authorList>
    </citation>
    <scope>NUCLEOTIDE SEQUENCE [LARGE SCALE GENOMIC DNA]</scope>
    <source>
        <strain evidence="8">finn</strain>
    </source>
</reference>
<dbReference type="Gene3D" id="3.30.70.1180">
    <property type="entry name" value="Vacuolar atp synthase subunit c, domain 1"/>
    <property type="match status" value="1"/>
</dbReference>
<dbReference type="GO" id="GO:0046961">
    <property type="term" value="F:proton-transporting ATPase activity, rotational mechanism"/>
    <property type="evidence" value="ECO:0007669"/>
    <property type="project" value="InterPro"/>
</dbReference>
<evidence type="ECO:0000256" key="5">
    <source>
        <dbReference type="ARBA" id="ARBA00053565"/>
    </source>
</evidence>
<comment type="subunit">
    <text evidence="6">V-ATPase is a heteromultimeric enzyme composed of a peripheral catalytic V1 complex (components A to H) attached to an integral membrane V0 proton pore complex.</text>
</comment>
<evidence type="ECO:0000256" key="3">
    <source>
        <dbReference type="ARBA" id="ARBA00022781"/>
    </source>
</evidence>
<dbReference type="CDD" id="cd14785">
    <property type="entry name" value="V-ATPase_C"/>
    <property type="match status" value="1"/>
</dbReference>
<dbReference type="Gene3D" id="3.30.70.100">
    <property type="match status" value="1"/>
</dbReference>
<dbReference type="SUPFAM" id="SSF118203">
    <property type="entry name" value="Vacuolar ATP synthase subunit C"/>
    <property type="match status" value="1"/>
</dbReference>
<keyword evidence="2 6" id="KW-0813">Transport</keyword>
<dbReference type="STRING" id="1754191.A0A1Y1VKL1"/>
<dbReference type="Pfam" id="PF03223">
    <property type="entry name" value="V-ATPase_C"/>
    <property type="match status" value="1"/>
</dbReference>
<keyword evidence="3 6" id="KW-0375">Hydrogen ion transport</keyword>
<gene>
    <name evidence="7" type="ORF">BCR36DRAFT_580215</name>
</gene>
<dbReference type="PANTHER" id="PTHR10137:SF0">
    <property type="entry name" value="V-TYPE PROTON ATPASE SUBUNIT C"/>
    <property type="match status" value="1"/>
</dbReference>
<evidence type="ECO:0000313" key="8">
    <source>
        <dbReference type="Proteomes" id="UP000193719"/>
    </source>
</evidence>
<name>A0A1Y1VKL1_9FUNG</name>
<dbReference type="InterPro" id="IPR004907">
    <property type="entry name" value="ATPase_V1-cplx_csu"/>
</dbReference>
<dbReference type="Proteomes" id="UP000193719">
    <property type="component" value="Unassembled WGS sequence"/>
</dbReference>
<evidence type="ECO:0000256" key="1">
    <source>
        <dbReference type="ARBA" id="ARBA00006138"/>
    </source>
</evidence>
<dbReference type="Gene3D" id="1.20.1460.10">
    <property type="entry name" value="subunit c (vma5p) of the yeast v-atpase, domain 2"/>
    <property type="match status" value="1"/>
</dbReference>
<comment type="caution">
    <text evidence="7">The sequence shown here is derived from an EMBL/GenBank/DDBJ whole genome shotgun (WGS) entry which is preliminary data.</text>
</comment>
<evidence type="ECO:0000256" key="2">
    <source>
        <dbReference type="ARBA" id="ARBA00022448"/>
    </source>
</evidence>
<dbReference type="EMBL" id="MCFH01000004">
    <property type="protein sequence ID" value="ORX58614.1"/>
    <property type="molecule type" value="Genomic_DNA"/>
</dbReference>
<evidence type="ECO:0000313" key="7">
    <source>
        <dbReference type="EMBL" id="ORX58614.1"/>
    </source>
</evidence>
<keyword evidence="8" id="KW-1185">Reference proteome</keyword>
<comment type="function">
    <text evidence="5">Subunit of the V1 complex of vacuolar(H+)-ATPase (V-ATPase), a multisubunit enzyme composed of a peripheral complex (V1) that hydrolyzes ATP and a membrane integral complex (V0) that translocates protons. V-ATPase is responsible for acidifying and maintaining the pH of intracellular compartments. Subunit C is necessary for the assembly of the catalytic sector of the enzyme and is likely to have a specific function in its catalytic activity. Reversibly leaves the enzyme after glucose depletion, causing the catalytic subcomplex V1 to detach from the V0 section.</text>
</comment>
<dbReference type="PANTHER" id="PTHR10137">
    <property type="entry name" value="V-TYPE PROTON ATPASE SUBUNIT C"/>
    <property type="match status" value="1"/>
</dbReference>
<reference evidence="7 8" key="1">
    <citation type="submission" date="2016-08" db="EMBL/GenBank/DDBJ databases">
        <title>Genomes of anaerobic fungi encode conserved fungal cellulosomes for biomass hydrolysis.</title>
        <authorList>
            <consortium name="DOE Joint Genome Institute"/>
            <person name="Haitjema C.H."/>
            <person name="Gilmore S.P."/>
            <person name="Henske J.K."/>
            <person name="Solomon K.V."/>
            <person name="De Groot R."/>
            <person name="Kuo A."/>
            <person name="Mondo S.J."/>
            <person name="Salamov A.A."/>
            <person name="Labutti K."/>
            <person name="Zhao Z."/>
            <person name="Chiniquy J."/>
            <person name="Barry K."/>
            <person name="Brewer H.M."/>
            <person name="Purvine S.O."/>
            <person name="Wright A.T."/>
            <person name="Boxma B."/>
            <person name="Van Alen T."/>
            <person name="Hackstein J.H."/>
            <person name="Baker S.E."/>
            <person name="Grigoriev I.V."/>
            <person name="O'Malley M.A."/>
        </authorList>
    </citation>
    <scope>NUCLEOTIDE SEQUENCE [LARGE SCALE GENOMIC DNA]</scope>
    <source>
        <strain evidence="8">finn</strain>
    </source>
</reference>
<comment type="similarity">
    <text evidence="1 6">Belongs to the V-ATPase C subunit family.</text>
</comment>
<sequence>MSSVFVISAPAETTKEEVVNSLRSKISGQAEIRPFRLPDFKIGTLDSLVVLSDDLGKYDQAFEGITAKIAENLKSLVHGDVEQWKNNLIVDDKSVDDYLQSFQWNDMKYRTDKSLREICDIIVQDVNSIDSLMKSRMTKYNLVKSQLTSLQRKQTGNLAVKSLVDIVKKEHFVLNSEYLTTLIVAVPKSLVKEWLASYETLTQMVVPRSSVLIDQDDEYSLYNVTLFKKVVDDYKKACRERKFQVREFTFDENKISQEQKDLAAISAEEKDQWQTSLRLCKANFGESFSCWMHIKALRVYVESILRYGLPPNFQPMIIKPKNKSERKVREILAQHYAKLGEKNGEEKKKKKEQIDENIQMLLGDKDYYPYVSFDINWKF</sequence>
<evidence type="ECO:0000256" key="4">
    <source>
        <dbReference type="ARBA" id="ARBA00023065"/>
    </source>
</evidence>
<comment type="function">
    <text evidence="6">Subunit of the V1 complex of vacuolar(H+)-ATPase (V-ATPase), a multisubunit enzyme composed of a peripheral complex (V1) that hydrolyzes ATP and a membrane integral complex (V0) that translocates protons. V-ATPase is responsible for acidifying and maintaining the pH of intracellular compartments and in some cell types, is targeted to the plasma membrane, where it is responsible for acidifying the extracellular environment. Subunit C is necessary for the assembly of the catalytic sector of the enzyme and is likely to have a specific function in its catalytic activity.</text>
</comment>
<dbReference type="FunFam" id="3.30.70.100:FF:000002">
    <property type="entry name" value="V-type proton ATPase subunit C"/>
    <property type="match status" value="1"/>
</dbReference>
<organism evidence="7 8">
    <name type="scientific">Piromyces finnis</name>
    <dbReference type="NCBI Taxonomy" id="1754191"/>
    <lineage>
        <taxon>Eukaryota</taxon>
        <taxon>Fungi</taxon>
        <taxon>Fungi incertae sedis</taxon>
        <taxon>Chytridiomycota</taxon>
        <taxon>Chytridiomycota incertae sedis</taxon>
        <taxon>Neocallimastigomycetes</taxon>
        <taxon>Neocallimastigales</taxon>
        <taxon>Neocallimastigaceae</taxon>
        <taxon>Piromyces</taxon>
    </lineage>
</organism>
<accession>A0A1Y1VKL1</accession>
<dbReference type="AlphaFoldDB" id="A0A1Y1VKL1"/>
<proteinExistence type="inferred from homology"/>
<evidence type="ECO:0000256" key="6">
    <source>
        <dbReference type="RuleBase" id="RU364010"/>
    </source>
</evidence>
<dbReference type="InterPro" id="IPR036132">
    <property type="entry name" value="Vac_ATP_synth_c_sf"/>
</dbReference>
<keyword evidence="4 6" id="KW-0406">Ion transport</keyword>
<protein>
    <recommendedName>
        <fullName evidence="6">V-type proton ATPase subunit C</fullName>
    </recommendedName>
</protein>
<dbReference type="OrthoDB" id="6605928at2759"/>
<dbReference type="GO" id="GO:0000221">
    <property type="term" value="C:vacuolar proton-transporting V-type ATPase, V1 domain"/>
    <property type="evidence" value="ECO:0007669"/>
    <property type="project" value="EnsemblFungi"/>
</dbReference>